<dbReference type="AlphaFoldDB" id="A0AB34IFW5"/>
<evidence type="ECO:0000313" key="3">
    <source>
        <dbReference type="Proteomes" id="UP001515480"/>
    </source>
</evidence>
<dbReference type="EMBL" id="JBGBPQ010000028">
    <property type="protein sequence ID" value="KAL1496858.1"/>
    <property type="molecule type" value="Genomic_DNA"/>
</dbReference>
<comment type="caution">
    <text evidence="2">The sequence shown here is derived from an EMBL/GenBank/DDBJ whole genome shotgun (WGS) entry which is preliminary data.</text>
</comment>
<organism evidence="2 3">
    <name type="scientific">Prymnesium parvum</name>
    <name type="common">Toxic golden alga</name>
    <dbReference type="NCBI Taxonomy" id="97485"/>
    <lineage>
        <taxon>Eukaryota</taxon>
        <taxon>Haptista</taxon>
        <taxon>Haptophyta</taxon>
        <taxon>Prymnesiophyceae</taxon>
        <taxon>Prymnesiales</taxon>
        <taxon>Prymnesiaceae</taxon>
        <taxon>Prymnesium</taxon>
    </lineage>
</organism>
<sequence>MIQYNRRKARLVDLIQSTNIPKVMGDQGYAELFQAYRTLTAPTEWATLAQPTIDASLQPRPPGVIQPTLPAAAAPTHAPQPVLPTAAAPTPTPSTPSQPKRQRRSPARPRLAMCSPPETRPGGDGSTTGVGRLDHSFPDSLSQYTVYNERPSRRRAPTQRSREQWARRPGCQ</sequence>
<protein>
    <submittedName>
        <fullName evidence="2">Uncharacterized protein</fullName>
    </submittedName>
</protein>
<feature type="compositionally biased region" description="Low complexity" evidence="1">
    <location>
        <begin position="66"/>
        <end position="89"/>
    </location>
</feature>
<accession>A0AB34IFW5</accession>
<proteinExistence type="predicted"/>
<feature type="region of interest" description="Disordered" evidence="1">
    <location>
        <begin position="57"/>
        <end position="172"/>
    </location>
</feature>
<gene>
    <name evidence="2" type="ORF">AB1Y20_014443</name>
</gene>
<name>A0AB34IFW5_PRYPA</name>
<keyword evidence="3" id="KW-1185">Reference proteome</keyword>
<evidence type="ECO:0000313" key="2">
    <source>
        <dbReference type="EMBL" id="KAL1496858.1"/>
    </source>
</evidence>
<reference evidence="2 3" key="1">
    <citation type="journal article" date="2024" name="Science">
        <title>Giant polyketide synthase enzymes in the biosynthesis of giant marine polyether toxins.</title>
        <authorList>
            <person name="Fallon T.R."/>
            <person name="Shende V.V."/>
            <person name="Wierzbicki I.H."/>
            <person name="Pendleton A.L."/>
            <person name="Watervoot N.F."/>
            <person name="Auber R.P."/>
            <person name="Gonzalez D.J."/>
            <person name="Wisecaver J.H."/>
            <person name="Moore B.S."/>
        </authorList>
    </citation>
    <scope>NUCLEOTIDE SEQUENCE [LARGE SCALE GENOMIC DNA]</scope>
    <source>
        <strain evidence="2 3">12B1</strain>
    </source>
</reference>
<dbReference type="Proteomes" id="UP001515480">
    <property type="component" value="Unassembled WGS sequence"/>
</dbReference>
<evidence type="ECO:0000256" key="1">
    <source>
        <dbReference type="SAM" id="MobiDB-lite"/>
    </source>
</evidence>